<evidence type="ECO:0008006" key="4">
    <source>
        <dbReference type="Google" id="ProtNLM"/>
    </source>
</evidence>
<organism evidence="2 3">
    <name type="scientific">Candidatus Uhrbacteria bacterium RIFCSPHIGHO2_01_FULL_63_20</name>
    <dbReference type="NCBI Taxonomy" id="1802385"/>
    <lineage>
        <taxon>Bacteria</taxon>
        <taxon>Candidatus Uhriibacteriota</taxon>
    </lineage>
</organism>
<sequence>MQRDEFDESPAFEPEPEEASSHDGTSRPLVGKVELAADILRHVHEAIGNALTLLEGGDAPGARRKLAELVTSKRASASEGGTRSVEGVFDGCAMIGADGRSYPVPPNYASKSRLVEGDVLKLSIRTDGSFVFKQIGPVERRRVVGKVAMDPSTDSFVVSCQGRVYKVLHASMTFYKAAPGDEAVVLIPKSSTCVWAAVENVMKKV</sequence>
<feature type="compositionally biased region" description="Acidic residues" evidence="1">
    <location>
        <begin position="1"/>
        <end position="18"/>
    </location>
</feature>
<protein>
    <recommendedName>
        <fullName evidence="4">50S ribosomal protein L7/L12</fullName>
    </recommendedName>
</protein>
<dbReference type="AlphaFoldDB" id="A0A1F7TKM5"/>
<name>A0A1F7TKM5_9BACT</name>
<evidence type="ECO:0000256" key="1">
    <source>
        <dbReference type="SAM" id="MobiDB-lite"/>
    </source>
</evidence>
<dbReference type="STRING" id="1802385.A2856_02465"/>
<dbReference type="Proteomes" id="UP000177885">
    <property type="component" value="Unassembled WGS sequence"/>
</dbReference>
<evidence type="ECO:0000313" key="2">
    <source>
        <dbReference type="EMBL" id="OGL66531.1"/>
    </source>
</evidence>
<comment type="caution">
    <text evidence="2">The sequence shown here is derived from an EMBL/GenBank/DDBJ whole genome shotgun (WGS) entry which is preliminary data.</text>
</comment>
<accession>A0A1F7TKM5</accession>
<proteinExistence type="predicted"/>
<feature type="region of interest" description="Disordered" evidence="1">
    <location>
        <begin position="1"/>
        <end position="28"/>
    </location>
</feature>
<dbReference type="EMBL" id="MGDT01000007">
    <property type="protein sequence ID" value="OGL66531.1"/>
    <property type="molecule type" value="Genomic_DNA"/>
</dbReference>
<gene>
    <name evidence="2" type="ORF">A2856_02465</name>
</gene>
<evidence type="ECO:0000313" key="3">
    <source>
        <dbReference type="Proteomes" id="UP000177885"/>
    </source>
</evidence>
<reference evidence="2 3" key="1">
    <citation type="journal article" date="2016" name="Nat. Commun.">
        <title>Thousands of microbial genomes shed light on interconnected biogeochemical processes in an aquifer system.</title>
        <authorList>
            <person name="Anantharaman K."/>
            <person name="Brown C.T."/>
            <person name="Hug L.A."/>
            <person name="Sharon I."/>
            <person name="Castelle C.J."/>
            <person name="Probst A.J."/>
            <person name="Thomas B.C."/>
            <person name="Singh A."/>
            <person name="Wilkins M.J."/>
            <person name="Karaoz U."/>
            <person name="Brodie E.L."/>
            <person name="Williams K.H."/>
            <person name="Hubbard S.S."/>
            <person name="Banfield J.F."/>
        </authorList>
    </citation>
    <scope>NUCLEOTIDE SEQUENCE [LARGE SCALE GENOMIC DNA]</scope>
</reference>